<feature type="domain" description="NlpC/P60" evidence="7">
    <location>
        <begin position="212"/>
        <end position="340"/>
    </location>
</feature>
<evidence type="ECO:0000256" key="4">
    <source>
        <dbReference type="ARBA" id="ARBA00022807"/>
    </source>
</evidence>
<feature type="region of interest" description="Disordered" evidence="5">
    <location>
        <begin position="125"/>
        <end position="148"/>
    </location>
</feature>
<dbReference type="OrthoDB" id="9813118at2"/>
<dbReference type="SUPFAM" id="SSF54001">
    <property type="entry name" value="Cysteine proteinases"/>
    <property type="match status" value="1"/>
</dbReference>
<evidence type="ECO:0000256" key="2">
    <source>
        <dbReference type="ARBA" id="ARBA00022670"/>
    </source>
</evidence>
<dbReference type="PROSITE" id="PS51257">
    <property type="entry name" value="PROKAR_LIPOPROTEIN"/>
    <property type="match status" value="1"/>
</dbReference>
<dbReference type="PANTHER" id="PTHR47053:SF1">
    <property type="entry name" value="MUREIN DD-ENDOPEPTIDASE MEPH-RELATED"/>
    <property type="match status" value="1"/>
</dbReference>
<feature type="chain" id="PRO_5039694516" evidence="6">
    <location>
        <begin position="22"/>
        <end position="340"/>
    </location>
</feature>
<evidence type="ECO:0000256" key="1">
    <source>
        <dbReference type="ARBA" id="ARBA00007074"/>
    </source>
</evidence>
<evidence type="ECO:0000313" key="8">
    <source>
        <dbReference type="EMBL" id="OXM13398.1"/>
    </source>
</evidence>
<dbReference type="GO" id="GO:0006508">
    <property type="term" value="P:proteolysis"/>
    <property type="evidence" value="ECO:0007669"/>
    <property type="project" value="UniProtKB-KW"/>
</dbReference>
<comment type="similarity">
    <text evidence="1">Belongs to the peptidase C40 family.</text>
</comment>
<dbReference type="Gene3D" id="3.90.1720.10">
    <property type="entry name" value="endopeptidase domain like (from Nostoc punctiforme)"/>
    <property type="match status" value="1"/>
</dbReference>
<evidence type="ECO:0000256" key="5">
    <source>
        <dbReference type="SAM" id="MobiDB-lite"/>
    </source>
</evidence>
<gene>
    <name evidence="8" type="ORF">CGZ75_20260</name>
</gene>
<keyword evidence="2" id="KW-0645">Protease</keyword>
<dbReference type="PANTHER" id="PTHR47053">
    <property type="entry name" value="MUREIN DD-ENDOPEPTIDASE MEPH-RELATED"/>
    <property type="match status" value="1"/>
</dbReference>
<name>A0A229NU72_9BACL</name>
<dbReference type="PROSITE" id="PS51935">
    <property type="entry name" value="NLPC_P60"/>
    <property type="match status" value="1"/>
</dbReference>
<dbReference type="GO" id="GO:0008234">
    <property type="term" value="F:cysteine-type peptidase activity"/>
    <property type="evidence" value="ECO:0007669"/>
    <property type="project" value="UniProtKB-KW"/>
</dbReference>
<dbReference type="InterPro" id="IPR000064">
    <property type="entry name" value="NLP_P60_dom"/>
</dbReference>
<feature type="region of interest" description="Disordered" evidence="5">
    <location>
        <begin position="170"/>
        <end position="203"/>
    </location>
</feature>
<dbReference type="RefSeq" id="WP_089526104.1">
    <property type="nucleotide sequence ID" value="NZ_NMUQ01000003.1"/>
</dbReference>
<sequence>MATDKRLAGALKPAMLMAASAAIMLGGCGMQGERPHSDSNIKLKQQSQQEMQQLSQQLRAGSIVVGKTREAGVSMTSDADGQVWVPLELAARVMNMKLKEMRDGYAIGDTDVAYRLRIGERNAKSGSRNVQLPDAPRSVSGKPSVTTESLTTLLETPVRWNASTRELNVTPMKDTADSSTQRGISMQMTDSTRAESIDEDENEDEDYNMQASNSATKVVSAARKLLGAPYDFGAASYSETKSFDCSSFTQHVFDKVSVSLPRTAREQGQLGKKVSQSNLKPGDMLFFYTPGRFESNRVVGHVSIYIGNGKMIHTYGEPGVVEGQFNSYWKGRFLFAKRVL</sequence>
<reference evidence="8 9" key="1">
    <citation type="submission" date="2017-07" db="EMBL/GenBank/DDBJ databases">
        <title>Paenibacillus herberti R33 genome sequencing and assembly.</title>
        <authorList>
            <person name="Su W."/>
        </authorList>
    </citation>
    <scope>NUCLEOTIDE SEQUENCE [LARGE SCALE GENOMIC DNA]</scope>
    <source>
        <strain evidence="8 9">R33</strain>
    </source>
</reference>
<evidence type="ECO:0000259" key="7">
    <source>
        <dbReference type="PROSITE" id="PS51935"/>
    </source>
</evidence>
<feature type="signal peptide" evidence="6">
    <location>
        <begin position="1"/>
        <end position="21"/>
    </location>
</feature>
<dbReference type="Pfam" id="PF00877">
    <property type="entry name" value="NLPC_P60"/>
    <property type="match status" value="1"/>
</dbReference>
<feature type="compositionally biased region" description="Polar residues" evidence="5">
    <location>
        <begin position="177"/>
        <end position="191"/>
    </location>
</feature>
<dbReference type="Proteomes" id="UP000215145">
    <property type="component" value="Unassembled WGS sequence"/>
</dbReference>
<dbReference type="InterPro" id="IPR051202">
    <property type="entry name" value="Peptidase_C40"/>
</dbReference>
<keyword evidence="6" id="KW-0732">Signal</keyword>
<keyword evidence="3 8" id="KW-0378">Hydrolase</keyword>
<evidence type="ECO:0000313" key="9">
    <source>
        <dbReference type="Proteomes" id="UP000215145"/>
    </source>
</evidence>
<dbReference type="AlphaFoldDB" id="A0A229NU72"/>
<keyword evidence="4" id="KW-0788">Thiol protease</keyword>
<comment type="caution">
    <text evidence="8">The sequence shown here is derived from an EMBL/GenBank/DDBJ whole genome shotgun (WGS) entry which is preliminary data.</text>
</comment>
<dbReference type="InterPro" id="IPR038765">
    <property type="entry name" value="Papain-like_cys_pep_sf"/>
</dbReference>
<evidence type="ECO:0000256" key="3">
    <source>
        <dbReference type="ARBA" id="ARBA00022801"/>
    </source>
</evidence>
<protein>
    <submittedName>
        <fullName evidence="8">Cell wall hydrolase</fullName>
    </submittedName>
</protein>
<proteinExistence type="inferred from homology"/>
<keyword evidence="9" id="KW-1185">Reference proteome</keyword>
<evidence type="ECO:0000256" key="6">
    <source>
        <dbReference type="SAM" id="SignalP"/>
    </source>
</evidence>
<dbReference type="EMBL" id="NMUQ01000003">
    <property type="protein sequence ID" value="OXM13398.1"/>
    <property type="molecule type" value="Genomic_DNA"/>
</dbReference>
<accession>A0A229NU72</accession>
<organism evidence="8 9">
    <name type="scientific">Paenibacillus herberti</name>
    <dbReference type="NCBI Taxonomy" id="1619309"/>
    <lineage>
        <taxon>Bacteria</taxon>
        <taxon>Bacillati</taxon>
        <taxon>Bacillota</taxon>
        <taxon>Bacilli</taxon>
        <taxon>Bacillales</taxon>
        <taxon>Paenibacillaceae</taxon>
        <taxon>Paenibacillus</taxon>
    </lineage>
</organism>